<keyword evidence="1" id="KW-0378">Hydrolase</keyword>
<evidence type="ECO:0000313" key="3">
    <source>
        <dbReference type="Proteomes" id="UP001057375"/>
    </source>
</evidence>
<organism evidence="2 3">
    <name type="scientific">Aduncisulcus paluster</name>
    <dbReference type="NCBI Taxonomy" id="2918883"/>
    <lineage>
        <taxon>Eukaryota</taxon>
        <taxon>Metamonada</taxon>
        <taxon>Carpediemonas-like organisms</taxon>
        <taxon>Aduncisulcus</taxon>
    </lineage>
</organism>
<dbReference type="Proteomes" id="UP001057375">
    <property type="component" value="Unassembled WGS sequence"/>
</dbReference>
<dbReference type="PANTHER" id="PTHR11247:SF67">
    <property type="entry name" value="PALMITOYL-PROTEIN THIOESTERASE 3"/>
    <property type="match status" value="1"/>
</dbReference>
<sequence length="276" mass="30813">MDEMQSWINESIPEAYVLNAEIGDGWFDSIFGNMWEWLTDFIEVVGSDEYITNYGSFDLICHSQGNLFCRGYIAFRNSSIMQEKLPNADLTSFPVVHNYISLSAPAAGFFGDDGILNFAGVETNDVVKLVGSVAYPKSIQNIVNPCGYWKDPFHTDVHLELSSFITYLNNEISHPDAVLNKQNMLTLNFMKLIGSQSDSVIAPWQSAWFGFYKDGTNTVIENADERDVWESLGLGELNDSGRLAFVDSGLEHSCYLQEACGGKEFFNSEILPLLGS</sequence>
<evidence type="ECO:0000256" key="1">
    <source>
        <dbReference type="ARBA" id="ARBA00022801"/>
    </source>
</evidence>
<accession>A0ABQ5K5Z4</accession>
<dbReference type="EMBL" id="BQXS01012641">
    <property type="protein sequence ID" value="GKT26197.1"/>
    <property type="molecule type" value="Genomic_DNA"/>
</dbReference>
<name>A0ABQ5K5Z4_9EUKA</name>
<comment type="caution">
    <text evidence="2">The sequence shown here is derived from an EMBL/GenBank/DDBJ whole genome shotgun (WGS) entry which is preliminary data.</text>
</comment>
<reference evidence="2" key="1">
    <citation type="submission" date="2022-03" db="EMBL/GenBank/DDBJ databases">
        <title>Draft genome sequence of Aduncisulcus paluster, a free-living microaerophilic Fornicata.</title>
        <authorList>
            <person name="Yuyama I."/>
            <person name="Kume K."/>
            <person name="Tamura T."/>
            <person name="Inagaki Y."/>
            <person name="Hashimoto T."/>
        </authorList>
    </citation>
    <scope>NUCLEOTIDE SEQUENCE</scope>
    <source>
        <strain evidence="2">NY0171</strain>
    </source>
</reference>
<keyword evidence="3" id="KW-1185">Reference proteome</keyword>
<dbReference type="SUPFAM" id="SSF53474">
    <property type="entry name" value="alpha/beta-Hydrolases"/>
    <property type="match status" value="1"/>
</dbReference>
<evidence type="ECO:0000313" key="2">
    <source>
        <dbReference type="EMBL" id="GKT26197.1"/>
    </source>
</evidence>
<dbReference type="InterPro" id="IPR029058">
    <property type="entry name" value="AB_hydrolase_fold"/>
</dbReference>
<protein>
    <submittedName>
        <fullName evidence="2">Lysosomal thioesterase PPT2 like protein</fullName>
    </submittedName>
</protein>
<gene>
    <name evidence="2" type="ORF">ADUPG1_013273</name>
</gene>
<proteinExistence type="predicted"/>
<dbReference type="Gene3D" id="3.40.50.1820">
    <property type="entry name" value="alpha/beta hydrolase"/>
    <property type="match status" value="1"/>
</dbReference>
<dbReference type="Pfam" id="PF02089">
    <property type="entry name" value="Palm_thioest"/>
    <property type="match status" value="1"/>
</dbReference>
<dbReference type="PANTHER" id="PTHR11247">
    <property type="entry name" value="PALMITOYL-PROTEIN THIOESTERASE/DOLICHYLDIPHOSPHATASE 1"/>
    <property type="match status" value="1"/>
</dbReference>